<dbReference type="InterPro" id="IPR034014">
    <property type="entry name" value="Zn_ribbon_RPC11_C"/>
</dbReference>
<protein>
    <recommendedName>
        <fullName evidence="7">DNA-directed RNA polymerase subunit</fullName>
    </recommendedName>
</protein>
<organism evidence="12 13">
    <name type="scientific">Mycena alexandri</name>
    <dbReference type="NCBI Taxonomy" id="1745969"/>
    <lineage>
        <taxon>Eukaryota</taxon>
        <taxon>Fungi</taxon>
        <taxon>Dikarya</taxon>
        <taxon>Basidiomycota</taxon>
        <taxon>Agaricomycotina</taxon>
        <taxon>Agaricomycetes</taxon>
        <taxon>Agaricomycetidae</taxon>
        <taxon>Agaricales</taxon>
        <taxon>Marasmiineae</taxon>
        <taxon>Mycenaceae</taxon>
        <taxon>Mycena</taxon>
    </lineage>
</organism>
<keyword evidence="4 9" id="KW-0863">Zinc-finger</keyword>
<dbReference type="Pfam" id="PF02150">
    <property type="entry name" value="Zn_ribbon_RPB9"/>
    <property type="match status" value="1"/>
</dbReference>
<keyword evidence="6 7" id="KW-0539">Nucleus</keyword>
<comment type="similarity">
    <text evidence="7 10">Belongs to the archaeal rpoM/eukaryotic RPA12/RPB9/RPC11 RNA polymerase family.</text>
</comment>
<feature type="zinc finger region" description="C4-type" evidence="9">
    <location>
        <begin position="18"/>
        <end position="41"/>
    </location>
</feature>
<dbReference type="GO" id="GO:0005666">
    <property type="term" value="C:RNA polymerase III complex"/>
    <property type="evidence" value="ECO:0007669"/>
    <property type="project" value="TreeGrafter"/>
</dbReference>
<name>A0AAD6SGZ5_9AGAR</name>
<evidence type="ECO:0000259" key="11">
    <source>
        <dbReference type="PROSITE" id="PS51133"/>
    </source>
</evidence>
<evidence type="ECO:0000256" key="1">
    <source>
        <dbReference type="ARBA" id="ARBA00004123"/>
    </source>
</evidence>
<comment type="caution">
    <text evidence="12">The sequence shown here is derived from an EMBL/GenBank/DDBJ whole genome shotgun (WGS) entry which is preliminary data.</text>
</comment>
<evidence type="ECO:0000256" key="10">
    <source>
        <dbReference type="RuleBase" id="RU003474"/>
    </source>
</evidence>
<feature type="binding site" evidence="8">
    <location>
        <position position="18"/>
    </location>
    <ligand>
        <name>Zn(2+)</name>
        <dbReference type="ChEBI" id="CHEBI:29105"/>
        <label>1</label>
    </ligand>
</feature>
<evidence type="ECO:0000256" key="2">
    <source>
        <dbReference type="ARBA" id="ARBA00022478"/>
    </source>
</evidence>
<dbReference type="SUPFAM" id="SSF57783">
    <property type="entry name" value="Zinc beta-ribbon"/>
    <property type="match status" value="1"/>
</dbReference>
<feature type="binding site" evidence="8">
    <location>
        <position position="83"/>
    </location>
    <ligand>
        <name>Zn(2+)</name>
        <dbReference type="ChEBI" id="CHEBI:29105"/>
        <label>2</label>
    </ligand>
</feature>
<dbReference type="InterPro" id="IPR001529">
    <property type="entry name" value="Zn_ribbon_RPB9"/>
</dbReference>
<dbReference type="GO" id="GO:0006386">
    <property type="term" value="P:termination of RNA polymerase III transcription"/>
    <property type="evidence" value="ECO:0007669"/>
    <property type="project" value="TreeGrafter"/>
</dbReference>
<accession>A0AAD6SGZ5</accession>
<dbReference type="SMART" id="SM00440">
    <property type="entry name" value="ZnF_C2C2"/>
    <property type="match status" value="1"/>
</dbReference>
<dbReference type="PANTHER" id="PTHR11239:SF12">
    <property type="entry name" value="DNA-DIRECTED RNA POLYMERASE III SUBUNIT RPC10"/>
    <property type="match status" value="1"/>
</dbReference>
<feature type="binding site" evidence="8">
    <location>
        <position position="38"/>
    </location>
    <ligand>
        <name>Zn(2+)</name>
        <dbReference type="ChEBI" id="CHEBI:29105"/>
        <label>1</label>
    </ligand>
</feature>
<dbReference type="EMBL" id="JARJCM010000146">
    <property type="protein sequence ID" value="KAJ7025930.1"/>
    <property type="molecule type" value="Genomic_DNA"/>
</dbReference>
<dbReference type="GO" id="GO:0008270">
    <property type="term" value="F:zinc ion binding"/>
    <property type="evidence" value="ECO:0007669"/>
    <property type="project" value="UniProtKB-KW"/>
</dbReference>
<keyword evidence="13" id="KW-1185">Reference proteome</keyword>
<evidence type="ECO:0000313" key="13">
    <source>
        <dbReference type="Proteomes" id="UP001218188"/>
    </source>
</evidence>
<evidence type="ECO:0000256" key="5">
    <source>
        <dbReference type="ARBA" id="ARBA00022833"/>
    </source>
</evidence>
<comment type="function">
    <text evidence="7">DNA-dependent RNA polymerase catalyzes the transcription of DNA into RNA using the four ribonucleoside triphosphates as substrates.</text>
</comment>
<keyword evidence="3 8" id="KW-0479">Metal-binding</keyword>
<dbReference type="InterPro" id="IPR001222">
    <property type="entry name" value="Znf_TFIIS"/>
</dbReference>
<sequence>MDTLLVTSDFPGPTMLFCPSCANLLIISDSDGVNKWICQTCPYQFPITKQHTSRTHLKTKRAGAIRDVLQELEDGASRTEVECQKCGHGFAYFNQLQIRSADEPMTIFYKCVSCGTVRREN</sequence>
<evidence type="ECO:0000256" key="4">
    <source>
        <dbReference type="ARBA" id="ARBA00022771"/>
    </source>
</evidence>
<keyword evidence="5 8" id="KW-0862">Zinc</keyword>
<dbReference type="Proteomes" id="UP001218188">
    <property type="component" value="Unassembled WGS sequence"/>
</dbReference>
<feature type="binding site" evidence="8">
    <location>
        <position position="114"/>
    </location>
    <ligand>
        <name>Zn(2+)</name>
        <dbReference type="ChEBI" id="CHEBI:29105"/>
        <label>2</label>
    </ligand>
</feature>
<dbReference type="PROSITE" id="PS51133">
    <property type="entry name" value="ZF_TFIIS_2"/>
    <property type="match status" value="1"/>
</dbReference>
<dbReference type="GO" id="GO:0055029">
    <property type="term" value="C:nuclear DNA-directed RNA polymerase complex"/>
    <property type="evidence" value="ECO:0007669"/>
    <property type="project" value="UniProtKB-ARBA"/>
</dbReference>
<evidence type="ECO:0000256" key="8">
    <source>
        <dbReference type="PIRSR" id="PIRSR005586-1"/>
    </source>
</evidence>
<evidence type="ECO:0000256" key="7">
    <source>
        <dbReference type="PIRNR" id="PIRNR005586"/>
    </source>
</evidence>
<evidence type="ECO:0000256" key="9">
    <source>
        <dbReference type="PIRSR" id="PIRSR005586-2"/>
    </source>
</evidence>
<reference evidence="12" key="1">
    <citation type="submission" date="2023-03" db="EMBL/GenBank/DDBJ databases">
        <title>Massive genome expansion in bonnet fungi (Mycena s.s.) driven by repeated elements and novel gene families across ecological guilds.</title>
        <authorList>
            <consortium name="Lawrence Berkeley National Laboratory"/>
            <person name="Harder C.B."/>
            <person name="Miyauchi S."/>
            <person name="Viragh M."/>
            <person name="Kuo A."/>
            <person name="Thoen E."/>
            <person name="Andreopoulos B."/>
            <person name="Lu D."/>
            <person name="Skrede I."/>
            <person name="Drula E."/>
            <person name="Henrissat B."/>
            <person name="Morin E."/>
            <person name="Kohler A."/>
            <person name="Barry K."/>
            <person name="LaButti K."/>
            <person name="Morin E."/>
            <person name="Salamov A."/>
            <person name="Lipzen A."/>
            <person name="Mereny Z."/>
            <person name="Hegedus B."/>
            <person name="Baldrian P."/>
            <person name="Stursova M."/>
            <person name="Weitz H."/>
            <person name="Taylor A."/>
            <person name="Grigoriev I.V."/>
            <person name="Nagy L.G."/>
            <person name="Martin F."/>
            <person name="Kauserud H."/>
        </authorList>
    </citation>
    <scope>NUCLEOTIDE SEQUENCE</scope>
    <source>
        <strain evidence="12">CBHHK200</strain>
    </source>
</reference>
<dbReference type="SMART" id="SM00661">
    <property type="entry name" value="RPOL9"/>
    <property type="match status" value="1"/>
</dbReference>
<gene>
    <name evidence="12" type="ORF">C8F04DRAFT_1009429</name>
</gene>
<dbReference type="Pfam" id="PF01096">
    <property type="entry name" value="Zn_ribbon_TFIIS"/>
    <property type="match status" value="1"/>
</dbReference>
<keyword evidence="2 7" id="KW-0240">DNA-directed RNA polymerase</keyword>
<dbReference type="PANTHER" id="PTHR11239">
    <property type="entry name" value="DNA-DIRECTED RNA POLYMERASE"/>
    <property type="match status" value="1"/>
</dbReference>
<evidence type="ECO:0000256" key="3">
    <source>
        <dbReference type="ARBA" id="ARBA00022723"/>
    </source>
</evidence>
<proteinExistence type="inferred from homology"/>
<evidence type="ECO:0000256" key="6">
    <source>
        <dbReference type="ARBA" id="ARBA00023242"/>
    </source>
</evidence>
<evidence type="ECO:0000313" key="12">
    <source>
        <dbReference type="EMBL" id="KAJ7025930.1"/>
    </source>
</evidence>
<dbReference type="PIRSF" id="PIRSF005586">
    <property type="entry name" value="RNApol_RpoM"/>
    <property type="match status" value="1"/>
</dbReference>
<dbReference type="GO" id="GO:0003899">
    <property type="term" value="F:DNA-directed RNA polymerase activity"/>
    <property type="evidence" value="ECO:0007669"/>
    <property type="project" value="InterPro"/>
</dbReference>
<dbReference type="GO" id="GO:0003676">
    <property type="term" value="F:nucleic acid binding"/>
    <property type="evidence" value="ECO:0007669"/>
    <property type="project" value="InterPro"/>
</dbReference>
<dbReference type="AlphaFoldDB" id="A0AAD6SGZ5"/>
<feature type="domain" description="TFIIS-type" evidence="11">
    <location>
        <begin position="79"/>
        <end position="119"/>
    </location>
</feature>
<feature type="binding site" evidence="8">
    <location>
        <position position="21"/>
    </location>
    <ligand>
        <name>Zn(2+)</name>
        <dbReference type="ChEBI" id="CHEBI:29105"/>
        <label>1</label>
    </ligand>
</feature>
<dbReference type="CDD" id="cd10509">
    <property type="entry name" value="Zn-ribbon_RPC11"/>
    <property type="match status" value="1"/>
</dbReference>
<dbReference type="InterPro" id="IPR012164">
    <property type="entry name" value="Rpa12/Rpb9/Rpc10/TFS"/>
</dbReference>
<keyword evidence="7 10" id="KW-0804">Transcription</keyword>
<comment type="subcellular location">
    <subcellularLocation>
        <location evidence="1 7">Nucleus</location>
    </subcellularLocation>
</comment>
<feature type="binding site" evidence="8">
    <location>
        <position position="41"/>
    </location>
    <ligand>
        <name>Zn(2+)</name>
        <dbReference type="ChEBI" id="CHEBI:29105"/>
        <label>1</label>
    </ligand>
</feature>
<feature type="binding site" evidence="8">
    <location>
        <position position="86"/>
    </location>
    <ligand>
        <name>Zn(2+)</name>
        <dbReference type="ChEBI" id="CHEBI:29105"/>
        <label>2</label>
    </ligand>
</feature>
<feature type="binding site" evidence="8">
    <location>
        <position position="111"/>
    </location>
    <ligand>
        <name>Zn(2+)</name>
        <dbReference type="ChEBI" id="CHEBI:29105"/>
        <label>2</label>
    </ligand>
</feature>
<dbReference type="Gene3D" id="2.20.25.10">
    <property type="match status" value="1"/>
</dbReference>